<evidence type="ECO:0000256" key="7">
    <source>
        <dbReference type="ARBA" id="ARBA00023172"/>
    </source>
</evidence>
<dbReference type="GO" id="GO:0007059">
    <property type="term" value="P:chromosome segregation"/>
    <property type="evidence" value="ECO:0007669"/>
    <property type="project" value="UniProtKB-KW"/>
</dbReference>
<dbReference type="Pfam" id="PF00589">
    <property type="entry name" value="Phage_integrase"/>
    <property type="match status" value="1"/>
</dbReference>
<dbReference type="GO" id="GO:0006310">
    <property type="term" value="P:DNA recombination"/>
    <property type="evidence" value="ECO:0007669"/>
    <property type="project" value="UniProtKB-KW"/>
</dbReference>
<dbReference type="Pfam" id="PF02899">
    <property type="entry name" value="Phage_int_SAM_1"/>
    <property type="match status" value="1"/>
</dbReference>
<dbReference type="PANTHER" id="PTHR30349">
    <property type="entry name" value="PHAGE INTEGRASE-RELATED"/>
    <property type="match status" value="1"/>
</dbReference>
<comment type="caution">
    <text evidence="12">The sequence shown here is derived from an EMBL/GenBank/DDBJ whole genome shotgun (WGS) entry which is preliminary data.</text>
</comment>
<keyword evidence="3" id="KW-0132">Cell division</keyword>
<evidence type="ECO:0000313" key="13">
    <source>
        <dbReference type="Proteomes" id="UP000811545"/>
    </source>
</evidence>
<evidence type="ECO:0000256" key="8">
    <source>
        <dbReference type="ARBA" id="ARBA00023306"/>
    </source>
</evidence>
<dbReference type="Gene3D" id="1.10.150.130">
    <property type="match status" value="1"/>
</dbReference>
<dbReference type="AlphaFoldDB" id="A0A9E2F212"/>
<dbReference type="SUPFAM" id="SSF56349">
    <property type="entry name" value="DNA breaking-rejoining enzymes"/>
    <property type="match status" value="1"/>
</dbReference>
<proteinExistence type="predicted"/>
<keyword evidence="8" id="KW-0131">Cell cycle</keyword>
<evidence type="ECO:0000256" key="5">
    <source>
        <dbReference type="ARBA" id="ARBA00022908"/>
    </source>
</evidence>
<gene>
    <name evidence="12" type="primary">xerD_3</name>
    <name evidence="12" type="ORF">DDT42_01082</name>
</gene>
<dbReference type="PANTHER" id="PTHR30349:SF77">
    <property type="entry name" value="TYROSINE RECOMBINASE XERC"/>
    <property type="match status" value="1"/>
</dbReference>
<dbReference type="InterPro" id="IPR002104">
    <property type="entry name" value="Integrase_catalytic"/>
</dbReference>
<dbReference type="GO" id="GO:0051301">
    <property type="term" value="P:cell division"/>
    <property type="evidence" value="ECO:0007669"/>
    <property type="project" value="UniProtKB-KW"/>
</dbReference>
<accession>A0A9E2F212</accession>
<dbReference type="InterPro" id="IPR010998">
    <property type="entry name" value="Integrase_recombinase_N"/>
</dbReference>
<dbReference type="GO" id="GO:0015074">
    <property type="term" value="P:DNA integration"/>
    <property type="evidence" value="ECO:0007669"/>
    <property type="project" value="UniProtKB-KW"/>
</dbReference>
<dbReference type="PROSITE" id="PS51900">
    <property type="entry name" value="CB"/>
    <property type="match status" value="1"/>
</dbReference>
<feature type="domain" description="Tyr recombinase" evidence="10">
    <location>
        <begin position="105"/>
        <end position="284"/>
    </location>
</feature>
<evidence type="ECO:0000256" key="1">
    <source>
        <dbReference type="ARBA" id="ARBA00004496"/>
    </source>
</evidence>
<dbReference type="Gene3D" id="1.10.443.10">
    <property type="entry name" value="Intergrase catalytic core"/>
    <property type="match status" value="1"/>
</dbReference>
<dbReference type="PROSITE" id="PS51898">
    <property type="entry name" value="TYR_RECOMBINASE"/>
    <property type="match status" value="1"/>
</dbReference>
<dbReference type="GO" id="GO:0005737">
    <property type="term" value="C:cytoplasm"/>
    <property type="evidence" value="ECO:0007669"/>
    <property type="project" value="UniProtKB-SubCell"/>
</dbReference>
<dbReference type="EMBL" id="QLTW01000061">
    <property type="protein sequence ID" value="MBT9145212.1"/>
    <property type="molecule type" value="Genomic_DNA"/>
</dbReference>
<keyword evidence="4" id="KW-0159">Chromosome partition</keyword>
<dbReference type="InterPro" id="IPR013762">
    <property type="entry name" value="Integrase-like_cat_sf"/>
</dbReference>
<comment type="subcellular location">
    <subcellularLocation>
        <location evidence="1">Cytoplasm</location>
    </subcellularLocation>
</comment>
<keyword evidence="7" id="KW-0233">DNA recombination</keyword>
<evidence type="ECO:0000259" key="10">
    <source>
        <dbReference type="PROSITE" id="PS51898"/>
    </source>
</evidence>
<evidence type="ECO:0000256" key="4">
    <source>
        <dbReference type="ARBA" id="ARBA00022829"/>
    </source>
</evidence>
<protein>
    <submittedName>
        <fullName evidence="12">Tyrosine recombinase XerD</fullName>
    </submittedName>
</protein>
<organism evidence="12 13">
    <name type="scientific">Psychracetigena formicireducens</name>
    <dbReference type="NCBI Taxonomy" id="2986056"/>
    <lineage>
        <taxon>Bacteria</taxon>
        <taxon>Bacillati</taxon>
        <taxon>Candidatus Lithacetigenota</taxon>
        <taxon>Candidatus Psychracetigena</taxon>
    </lineage>
</organism>
<dbReference type="InterPro" id="IPR004107">
    <property type="entry name" value="Integrase_SAM-like_N"/>
</dbReference>
<dbReference type="NCBIfam" id="NF040815">
    <property type="entry name" value="recomb_XerA_Arch"/>
    <property type="match status" value="1"/>
</dbReference>
<evidence type="ECO:0000256" key="6">
    <source>
        <dbReference type="ARBA" id="ARBA00023125"/>
    </source>
</evidence>
<dbReference type="InterPro" id="IPR050090">
    <property type="entry name" value="Tyrosine_recombinase_XerCD"/>
</dbReference>
<evidence type="ECO:0000259" key="11">
    <source>
        <dbReference type="PROSITE" id="PS51900"/>
    </source>
</evidence>
<evidence type="ECO:0000256" key="2">
    <source>
        <dbReference type="ARBA" id="ARBA00022490"/>
    </source>
</evidence>
<feature type="domain" description="Core-binding (CB)" evidence="11">
    <location>
        <begin position="2"/>
        <end position="84"/>
    </location>
</feature>
<dbReference type="Proteomes" id="UP000811545">
    <property type="component" value="Unassembled WGS sequence"/>
</dbReference>
<evidence type="ECO:0000256" key="9">
    <source>
        <dbReference type="PROSITE-ProRule" id="PRU01248"/>
    </source>
</evidence>
<keyword evidence="5" id="KW-0229">DNA integration</keyword>
<evidence type="ECO:0000256" key="3">
    <source>
        <dbReference type="ARBA" id="ARBA00022618"/>
    </source>
</evidence>
<reference evidence="12 13" key="1">
    <citation type="journal article" date="2021" name="bioRxiv">
        <title>Unique metabolic strategies in Hadean analogues reveal hints for primordial physiology.</title>
        <authorList>
            <person name="Nobu M.K."/>
            <person name="Nakai R."/>
            <person name="Tamazawa S."/>
            <person name="Mori H."/>
            <person name="Toyoda A."/>
            <person name="Ijiri A."/>
            <person name="Suzuki S."/>
            <person name="Kurokawa K."/>
            <person name="Kamagata Y."/>
            <person name="Tamaki H."/>
        </authorList>
    </citation>
    <scope>NUCLEOTIDE SEQUENCE [LARGE SCALE GENOMIC DNA]</scope>
    <source>
        <strain evidence="12">BS525</strain>
    </source>
</reference>
<name>A0A9E2F212_PSYF1</name>
<keyword evidence="6 9" id="KW-0238">DNA-binding</keyword>
<dbReference type="InterPro" id="IPR011010">
    <property type="entry name" value="DNA_brk_join_enz"/>
</dbReference>
<dbReference type="GO" id="GO:0003677">
    <property type="term" value="F:DNA binding"/>
    <property type="evidence" value="ECO:0007669"/>
    <property type="project" value="UniProtKB-UniRule"/>
</dbReference>
<dbReference type="InterPro" id="IPR044068">
    <property type="entry name" value="CB"/>
</dbReference>
<sequence length="289" mass="33918">MENGNKVLKEFLENLKYRGFSPHTLRAYRTDLSDFILFIQSQKVQLFELNHQVILKWLQVMENLNKRTIARKISSLKSFFRYGKSQNYKLVDPIPWLSSPKLPLKLPLFLSIQEAKELFLNSPIEPIEIRDFLILTFMYGSGLRVNEVRNLLLEDVDIDEGRIRVMGKGKKERITFFPVPLIPILKKYIVEVRPDFCPQAPYLFLNQKGKAFSTRYLHMLVENKSTKFLGKKINPHALRHSFATHLLEAGVDIRYVQELLGHKSLTTTQIYTHVSKKKLLEVYRRILKD</sequence>
<keyword evidence="2" id="KW-0963">Cytoplasm</keyword>
<evidence type="ECO:0000313" key="12">
    <source>
        <dbReference type="EMBL" id="MBT9145212.1"/>
    </source>
</evidence>